<dbReference type="EMBL" id="KX701000">
    <property type="protein sequence ID" value="APD74956.1"/>
    <property type="molecule type" value="Genomic_DNA"/>
</dbReference>
<evidence type="ECO:0000259" key="12">
    <source>
        <dbReference type="Pfam" id="PF13206"/>
    </source>
</evidence>
<evidence type="ECO:0000256" key="8">
    <source>
        <dbReference type="ARBA" id="ARBA00023288"/>
    </source>
</evidence>
<evidence type="ECO:0000256" key="7">
    <source>
        <dbReference type="ARBA" id="ARBA00023180"/>
    </source>
</evidence>
<evidence type="ECO:0000256" key="2">
    <source>
        <dbReference type="ARBA" id="ARBA00004609"/>
    </source>
</evidence>
<keyword evidence="4" id="KW-0336">GPI-anchor</keyword>
<dbReference type="VEuPathDB" id="TriTrypDB:Tb927.11.17770"/>
<evidence type="ECO:0000256" key="4">
    <source>
        <dbReference type="ARBA" id="ARBA00022622"/>
    </source>
</evidence>
<evidence type="ECO:0000256" key="3">
    <source>
        <dbReference type="ARBA" id="ARBA00022475"/>
    </source>
</evidence>
<feature type="region of interest" description="Disordered" evidence="9">
    <location>
        <begin position="426"/>
        <end position="458"/>
    </location>
</feature>
<feature type="domain" description="Trypanosome variant surface glycoprotein C-terminal" evidence="11">
    <location>
        <begin position="396"/>
        <end position="492"/>
    </location>
</feature>
<dbReference type="VEuPathDB" id="TriTrypDB:Tb1125.Tb11.v5.0129"/>
<keyword evidence="5 10" id="KW-0732">Signal</keyword>
<keyword evidence="7" id="KW-0325">Glycoprotein</keyword>
<feature type="signal peptide" evidence="10">
    <location>
        <begin position="1"/>
        <end position="32"/>
    </location>
</feature>
<dbReference type="VEuPathDB" id="TriTrypDB:Tb427_000419600"/>
<dbReference type="Gene3D" id="3.30.1680.40">
    <property type="match status" value="1"/>
</dbReference>
<keyword evidence="8" id="KW-0449">Lipoprotein</keyword>
<dbReference type="AlphaFoldDB" id="A0A1J0RAY2"/>
<dbReference type="InterPro" id="IPR025932">
    <property type="entry name" value="Trypano_VSG_B_N_dom"/>
</dbReference>
<evidence type="ECO:0000256" key="9">
    <source>
        <dbReference type="SAM" id="MobiDB-lite"/>
    </source>
</evidence>
<evidence type="ECO:0000256" key="5">
    <source>
        <dbReference type="ARBA" id="ARBA00022729"/>
    </source>
</evidence>
<organism evidence="13">
    <name type="scientific">Trypanosoma brucei</name>
    <dbReference type="NCBI Taxonomy" id="5691"/>
    <lineage>
        <taxon>Eukaryota</taxon>
        <taxon>Discoba</taxon>
        <taxon>Euglenozoa</taxon>
        <taxon>Kinetoplastea</taxon>
        <taxon>Metakinetoplastina</taxon>
        <taxon>Trypanosomatida</taxon>
        <taxon>Trypanosomatidae</taxon>
        <taxon>Trypanosoma</taxon>
    </lineage>
</organism>
<dbReference type="Pfam" id="PF13206">
    <property type="entry name" value="VSG_B"/>
    <property type="match status" value="1"/>
</dbReference>
<accession>A0A1J0RAY2</accession>
<dbReference type="GO" id="GO:0005886">
    <property type="term" value="C:plasma membrane"/>
    <property type="evidence" value="ECO:0007669"/>
    <property type="project" value="UniProtKB-SubCell"/>
</dbReference>
<name>A0A1J0RAY2_9TRYP</name>
<protein>
    <submittedName>
        <fullName evidence="13">Variant surface glycoprotein 1125.4744</fullName>
    </submittedName>
</protein>
<sequence>MPASAASRVTTFSATVMFFAALIQLTARPAMAAANDNAKAFNALCTIIQIIGGTPMLPPAATTNDLDALITDVRQLNLSVAEDTLYDSNFEANKDDQEKPEEYKQNREAWQKAKNLIAKGEADIDGVKLRRPLKSHARQVASNILNRTLKTIGVLKTKLKATVTAEQIRTDLDKALFGKTGKHSSTAGETYASSGANGCGDTNPTGKFPGMSLYSDLLCLCSVTAGNSASCTGQALLSVTYGSGNAATKTAGETLAAKCHKTGQLKITATELRQAKAIFTLALKADKSATAAEANILGAPTAKQCDGGANGNCVYYKPNKQDGTLDIQWLAHINDAIAKFETAETEAAANNRIAAQAAALKGTALAAYLQALEGDAQKLTTPGPVLTSTTTSTNDCNKYQSSDKCKEPCKWNENATDKTKRCSLDPKKAAEQVRERPTKGTEEAKKEEKCAGKGEKECKDGCKWEGTECKDSSFLLNKKFALSVVAAAFAALFF</sequence>
<evidence type="ECO:0000259" key="11">
    <source>
        <dbReference type="Pfam" id="PF10659"/>
    </source>
</evidence>
<evidence type="ECO:0000256" key="1">
    <source>
        <dbReference type="ARBA" id="ARBA00002523"/>
    </source>
</evidence>
<feature type="chain" id="PRO_5013085531" evidence="10">
    <location>
        <begin position="33"/>
        <end position="494"/>
    </location>
</feature>
<feature type="domain" description="Trypanosome variant surface glycoprotein B-type N-terminal" evidence="12">
    <location>
        <begin position="25"/>
        <end position="356"/>
    </location>
</feature>
<evidence type="ECO:0000256" key="10">
    <source>
        <dbReference type="SAM" id="SignalP"/>
    </source>
</evidence>
<proteinExistence type="predicted"/>
<reference evidence="13" key="1">
    <citation type="submission" date="2016-08" db="EMBL/GenBank/DDBJ databases">
        <title>VSG repertoire of Trypanosoma brucei EATRO 1125.</title>
        <authorList>
            <person name="Cross G.A."/>
        </authorList>
    </citation>
    <scope>NUCLEOTIDE SEQUENCE</scope>
    <source>
        <strain evidence="13">EATRO 1125</strain>
    </source>
</reference>
<comment type="subcellular location">
    <subcellularLocation>
        <location evidence="2">Cell membrane</location>
        <topology evidence="2">Lipid-anchor</topology>
        <topology evidence="2">GPI-anchor</topology>
    </subcellularLocation>
</comment>
<evidence type="ECO:0000313" key="13">
    <source>
        <dbReference type="EMBL" id="APD74956.1"/>
    </source>
</evidence>
<comment type="function">
    <text evidence="1">VSG forms a coat on the surface of the parasite. The trypanosome evades the immune response of the host by expressing a series of antigenically distinct VSGs from an estimated 1000 VSG genes.</text>
</comment>
<keyword evidence="3" id="KW-1003">Cell membrane</keyword>
<dbReference type="InterPro" id="IPR019609">
    <property type="entry name" value="Variant_surf_glycoprt_trypan_C"/>
</dbReference>
<keyword evidence="6" id="KW-0472">Membrane</keyword>
<dbReference type="Pfam" id="PF10659">
    <property type="entry name" value="Trypan_glycop_C"/>
    <property type="match status" value="1"/>
</dbReference>
<dbReference type="GO" id="GO:0098552">
    <property type="term" value="C:side of membrane"/>
    <property type="evidence" value="ECO:0007669"/>
    <property type="project" value="UniProtKB-KW"/>
</dbReference>
<evidence type="ECO:0000256" key="6">
    <source>
        <dbReference type="ARBA" id="ARBA00023136"/>
    </source>
</evidence>